<accession>A0AAV4B037</accession>
<feature type="region of interest" description="Disordered" evidence="1">
    <location>
        <begin position="91"/>
        <end position="125"/>
    </location>
</feature>
<gene>
    <name evidence="2" type="ORF">PoB_003942800</name>
</gene>
<keyword evidence="3" id="KW-1185">Reference proteome</keyword>
<name>A0AAV4B037_9GAST</name>
<dbReference type="EMBL" id="BLXT01004479">
    <property type="protein sequence ID" value="GFO12923.1"/>
    <property type="molecule type" value="Genomic_DNA"/>
</dbReference>
<comment type="caution">
    <text evidence="2">The sequence shown here is derived from an EMBL/GenBank/DDBJ whole genome shotgun (WGS) entry which is preliminary data.</text>
</comment>
<protein>
    <submittedName>
        <fullName evidence="2">Uncharacterized protein</fullName>
    </submittedName>
</protein>
<reference evidence="2 3" key="1">
    <citation type="journal article" date="2021" name="Elife">
        <title>Chloroplast acquisition without the gene transfer in kleptoplastic sea slugs, Plakobranchus ocellatus.</title>
        <authorList>
            <person name="Maeda T."/>
            <person name="Takahashi S."/>
            <person name="Yoshida T."/>
            <person name="Shimamura S."/>
            <person name="Takaki Y."/>
            <person name="Nagai Y."/>
            <person name="Toyoda A."/>
            <person name="Suzuki Y."/>
            <person name="Arimoto A."/>
            <person name="Ishii H."/>
            <person name="Satoh N."/>
            <person name="Nishiyama T."/>
            <person name="Hasebe M."/>
            <person name="Maruyama T."/>
            <person name="Minagawa J."/>
            <person name="Obokata J."/>
            <person name="Shigenobu S."/>
        </authorList>
    </citation>
    <scope>NUCLEOTIDE SEQUENCE [LARGE SCALE GENOMIC DNA]</scope>
</reference>
<feature type="compositionally biased region" description="Basic and acidic residues" evidence="1">
    <location>
        <begin position="91"/>
        <end position="101"/>
    </location>
</feature>
<proteinExistence type="predicted"/>
<evidence type="ECO:0000313" key="2">
    <source>
        <dbReference type="EMBL" id="GFO12923.1"/>
    </source>
</evidence>
<sequence length="125" mass="14418">MIVDTFNYILVKIEPRKSKNFVTGRGMPRNLQQGDLRLSGPPTGQDTLPPKHTIPRGIVQRIRGRSWLRVRWEDNIKAWIDLKVRDSHKAAENRVGERLSKDPQWCPKDSPLSHRIDEGEGKCLL</sequence>
<feature type="region of interest" description="Disordered" evidence="1">
    <location>
        <begin position="21"/>
        <end position="53"/>
    </location>
</feature>
<dbReference type="AlphaFoldDB" id="A0AAV4B037"/>
<evidence type="ECO:0000256" key="1">
    <source>
        <dbReference type="SAM" id="MobiDB-lite"/>
    </source>
</evidence>
<organism evidence="2 3">
    <name type="scientific">Plakobranchus ocellatus</name>
    <dbReference type="NCBI Taxonomy" id="259542"/>
    <lineage>
        <taxon>Eukaryota</taxon>
        <taxon>Metazoa</taxon>
        <taxon>Spiralia</taxon>
        <taxon>Lophotrochozoa</taxon>
        <taxon>Mollusca</taxon>
        <taxon>Gastropoda</taxon>
        <taxon>Heterobranchia</taxon>
        <taxon>Euthyneura</taxon>
        <taxon>Panpulmonata</taxon>
        <taxon>Sacoglossa</taxon>
        <taxon>Placobranchoidea</taxon>
        <taxon>Plakobranchidae</taxon>
        <taxon>Plakobranchus</taxon>
    </lineage>
</organism>
<evidence type="ECO:0000313" key="3">
    <source>
        <dbReference type="Proteomes" id="UP000735302"/>
    </source>
</evidence>
<dbReference type="Proteomes" id="UP000735302">
    <property type="component" value="Unassembled WGS sequence"/>
</dbReference>
<feature type="compositionally biased region" description="Basic and acidic residues" evidence="1">
    <location>
        <begin position="111"/>
        <end position="125"/>
    </location>
</feature>